<dbReference type="eggNOG" id="ENOG5033CQQ">
    <property type="taxonomic scope" value="Bacteria"/>
</dbReference>
<protein>
    <submittedName>
        <fullName evidence="1">UPF0473 family protein</fullName>
    </submittedName>
</protein>
<dbReference type="AlphaFoldDB" id="K0B1D0"/>
<dbReference type="HOGENOM" id="CLU_146610_0_1_9"/>
<dbReference type="InterPro" id="IPR009711">
    <property type="entry name" value="UPF0473"/>
</dbReference>
<organism evidence="1 2">
    <name type="scientific">Gottschalkia acidurici (strain ATCC 7906 / DSM 604 / BCRC 14475 / CIP 104303 / KCTC 5404 / NCIMB 10678 / 9a)</name>
    <name type="common">Clostridium acidurici</name>
    <dbReference type="NCBI Taxonomy" id="1128398"/>
    <lineage>
        <taxon>Bacteria</taxon>
        <taxon>Bacillati</taxon>
        <taxon>Bacillota</taxon>
        <taxon>Tissierellia</taxon>
        <taxon>Tissierellales</taxon>
        <taxon>Gottschalkiaceae</taxon>
        <taxon>Gottschalkia</taxon>
    </lineage>
</organism>
<sequence>MSENKTNDCGCEEELSIMHLVLDDDTELDCHVLGIFEVKDKEYIALVPQDEEEVLLYEYKETEDGVELDNIEDDEYELVAQAFDEIFEEGFEDEGCGCGEGCDCNH</sequence>
<dbReference type="Proteomes" id="UP000006094">
    <property type="component" value="Chromosome"/>
</dbReference>
<dbReference type="EMBL" id="CP003326">
    <property type="protein sequence ID" value="AFS78770.1"/>
    <property type="molecule type" value="Genomic_DNA"/>
</dbReference>
<evidence type="ECO:0000313" key="2">
    <source>
        <dbReference type="Proteomes" id="UP000006094"/>
    </source>
</evidence>
<dbReference type="STRING" id="1128398.Curi_c17630"/>
<keyword evidence="2" id="KW-1185">Reference proteome</keyword>
<dbReference type="KEGG" id="cad:Curi_c17630"/>
<name>K0B1D0_GOTA9</name>
<evidence type="ECO:0000313" key="1">
    <source>
        <dbReference type="EMBL" id="AFS78770.1"/>
    </source>
</evidence>
<reference evidence="1 2" key="1">
    <citation type="journal article" date="2012" name="PLoS ONE">
        <title>The purine-utilizing bacterium Clostridium acidurici 9a: a genome-guided metabolic reconsideration.</title>
        <authorList>
            <person name="Hartwich K."/>
            <person name="Poehlein A."/>
            <person name="Daniel R."/>
        </authorList>
    </citation>
    <scope>NUCLEOTIDE SEQUENCE [LARGE SCALE GENOMIC DNA]</scope>
    <source>
        <strain evidence="2">ATCC 7906 / DSM 604 / BCRC 14475 / CIP 104303 / KCTC 5404 / NCIMB 10678 / 9a</strain>
    </source>
</reference>
<dbReference type="OrthoDB" id="9796509at2"/>
<proteinExistence type="predicted"/>
<dbReference type="RefSeq" id="WP_014967906.1">
    <property type="nucleotide sequence ID" value="NC_018664.1"/>
</dbReference>
<accession>K0B1D0</accession>
<gene>
    <name evidence="1" type="ordered locus">Curi_c17630</name>
</gene>
<dbReference type="Pfam" id="PF06949">
    <property type="entry name" value="DUF1292"/>
    <property type="match status" value="1"/>
</dbReference>